<comment type="caution">
    <text evidence="7">The sequence shown here is derived from an EMBL/GenBank/DDBJ whole genome shotgun (WGS) entry which is preliminary data.</text>
</comment>
<comment type="subcellular location">
    <subcellularLocation>
        <location evidence="1">Membrane</location>
        <topology evidence="1">Multi-pass membrane protein</topology>
    </subcellularLocation>
</comment>
<dbReference type="GO" id="GO:0051301">
    <property type="term" value="P:cell division"/>
    <property type="evidence" value="ECO:0007669"/>
    <property type="project" value="InterPro"/>
</dbReference>
<feature type="transmembrane region" description="Helical" evidence="6">
    <location>
        <begin position="78"/>
        <end position="97"/>
    </location>
</feature>
<accession>A0A9D1K5D7</accession>
<feature type="transmembrane region" description="Helical" evidence="6">
    <location>
        <begin position="362"/>
        <end position="383"/>
    </location>
</feature>
<evidence type="ECO:0000256" key="5">
    <source>
        <dbReference type="ARBA" id="ARBA00023136"/>
    </source>
</evidence>
<gene>
    <name evidence="7" type="ORF">IAA84_00590</name>
</gene>
<dbReference type="GO" id="GO:0005886">
    <property type="term" value="C:plasma membrane"/>
    <property type="evidence" value="ECO:0007669"/>
    <property type="project" value="TreeGrafter"/>
</dbReference>
<dbReference type="GO" id="GO:0032153">
    <property type="term" value="C:cell division site"/>
    <property type="evidence" value="ECO:0007669"/>
    <property type="project" value="TreeGrafter"/>
</dbReference>
<reference evidence="7" key="2">
    <citation type="journal article" date="2021" name="PeerJ">
        <title>Extensive microbial diversity within the chicken gut microbiome revealed by metagenomics and culture.</title>
        <authorList>
            <person name="Gilroy R."/>
            <person name="Ravi A."/>
            <person name="Getino M."/>
            <person name="Pursley I."/>
            <person name="Horton D.L."/>
            <person name="Alikhan N.F."/>
            <person name="Baker D."/>
            <person name="Gharbi K."/>
            <person name="Hall N."/>
            <person name="Watson M."/>
            <person name="Adriaenssens E.M."/>
            <person name="Foster-Nyarko E."/>
            <person name="Jarju S."/>
            <person name="Secka A."/>
            <person name="Antonio M."/>
            <person name="Oren A."/>
            <person name="Chaudhuri R.R."/>
            <person name="La Ragione R."/>
            <person name="Hildebrand F."/>
            <person name="Pallen M.J."/>
        </authorList>
    </citation>
    <scope>NUCLEOTIDE SEQUENCE</scope>
    <source>
        <strain evidence="7">13766</strain>
    </source>
</reference>
<feature type="transmembrane region" description="Helical" evidence="6">
    <location>
        <begin position="403"/>
        <end position="421"/>
    </location>
</feature>
<dbReference type="AlphaFoldDB" id="A0A9D1K5D7"/>
<feature type="transmembrane region" description="Helical" evidence="6">
    <location>
        <begin position="135"/>
        <end position="153"/>
    </location>
</feature>
<feature type="transmembrane region" description="Helical" evidence="6">
    <location>
        <begin position="288"/>
        <end position="309"/>
    </location>
</feature>
<feature type="transmembrane region" description="Helical" evidence="6">
    <location>
        <begin position="109"/>
        <end position="128"/>
    </location>
</feature>
<dbReference type="InterPro" id="IPR001182">
    <property type="entry name" value="FtsW/RodA"/>
</dbReference>
<evidence type="ECO:0000313" key="8">
    <source>
        <dbReference type="Proteomes" id="UP000824140"/>
    </source>
</evidence>
<feature type="transmembrane region" description="Helical" evidence="6">
    <location>
        <begin position="329"/>
        <end position="350"/>
    </location>
</feature>
<dbReference type="Proteomes" id="UP000824140">
    <property type="component" value="Unassembled WGS sequence"/>
</dbReference>
<evidence type="ECO:0000256" key="4">
    <source>
        <dbReference type="ARBA" id="ARBA00022989"/>
    </source>
</evidence>
<dbReference type="PANTHER" id="PTHR30474">
    <property type="entry name" value="CELL CYCLE PROTEIN"/>
    <property type="match status" value="1"/>
</dbReference>
<organism evidence="7 8">
    <name type="scientific">Candidatus Alectryocaccomicrobium excrementavium</name>
    <dbReference type="NCBI Taxonomy" id="2840668"/>
    <lineage>
        <taxon>Bacteria</taxon>
        <taxon>Bacillati</taxon>
        <taxon>Bacillota</taxon>
        <taxon>Clostridia</taxon>
        <taxon>Candidatus Alectryocaccomicrobium</taxon>
    </lineage>
</organism>
<evidence type="ECO:0000256" key="1">
    <source>
        <dbReference type="ARBA" id="ARBA00004141"/>
    </source>
</evidence>
<dbReference type="GO" id="GO:0015648">
    <property type="term" value="F:lipid-linked peptidoglycan transporter activity"/>
    <property type="evidence" value="ECO:0007669"/>
    <property type="project" value="TreeGrafter"/>
</dbReference>
<evidence type="ECO:0000313" key="7">
    <source>
        <dbReference type="EMBL" id="HIS91497.1"/>
    </source>
</evidence>
<proteinExistence type="predicted"/>
<keyword evidence="4 6" id="KW-1133">Transmembrane helix</keyword>
<feature type="transmembrane region" description="Helical" evidence="6">
    <location>
        <begin position="21"/>
        <end position="42"/>
    </location>
</feature>
<dbReference type="EMBL" id="DVJN01000012">
    <property type="protein sequence ID" value="HIS91497.1"/>
    <property type="molecule type" value="Genomic_DNA"/>
</dbReference>
<feature type="transmembrane region" description="Helical" evidence="6">
    <location>
        <begin position="48"/>
        <end position="69"/>
    </location>
</feature>
<feature type="transmembrane region" description="Helical" evidence="6">
    <location>
        <begin position="245"/>
        <end position="267"/>
    </location>
</feature>
<keyword evidence="5 6" id="KW-0472">Membrane</keyword>
<evidence type="ECO:0000256" key="3">
    <source>
        <dbReference type="ARBA" id="ARBA00022960"/>
    </source>
</evidence>
<evidence type="ECO:0000256" key="2">
    <source>
        <dbReference type="ARBA" id="ARBA00022692"/>
    </source>
</evidence>
<protein>
    <submittedName>
        <fullName evidence="7">FtsW/RodA/SpoVE family cell cycle protein</fullName>
    </submittedName>
</protein>
<dbReference type="GO" id="GO:0008360">
    <property type="term" value="P:regulation of cell shape"/>
    <property type="evidence" value="ECO:0007669"/>
    <property type="project" value="UniProtKB-KW"/>
</dbReference>
<sequence length="439" mass="47076">MAKRRKPDAQALKHALTRANPHFLVIALMAFQVTAMLLLAFKTDTVDWQAIGFAIAMPIVSQVVLRVFIRLWPVDRTLLVLILFLCSVSLITLKDIARSPVTPGEQGVFMLLGFIVMGFGIAVARLRLNWRKASIALMCLAVPVILSPFVPGLGNRQYGALNWIQVSLGGFSVTAQPSEFVKPMLVICLAAMLGNHPGIRRAILALAFAAGLCGVLLIQSDLGALLIYFLTTVAMFYVATSRLGLSLAGIGAGAACAVIAYKTMPYVQRRLQSFLDPWSDPMATGYQIVQALIAIGSGGLFGMGLGLGMPRNIPLYHSDFIFAAICEEFGLIFAVCLLIVYALIFMRALTIAMNARTSFHSLVAFGIAFMFALQALIIVGGNIRLIPLTGVTLPLVSAGGSSIIGTMASLGLLIGISSLNAEAEVTDLRRMEWREGGGL</sequence>
<keyword evidence="2 6" id="KW-0812">Transmembrane</keyword>
<evidence type="ECO:0000256" key="6">
    <source>
        <dbReference type="SAM" id="Phobius"/>
    </source>
</evidence>
<reference evidence="7" key="1">
    <citation type="submission" date="2020-10" db="EMBL/GenBank/DDBJ databases">
        <authorList>
            <person name="Gilroy R."/>
        </authorList>
    </citation>
    <scope>NUCLEOTIDE SEQUENCE</scope>
    <source>
        <strain evidence="7">13766</strain>
    </source>
</reference>
<keyword evidence="3" id="KW-0133">Cell shape</keyword>
<dbReference type="Pfam" id="PF01098">
    <property type="entry name" value="FTSW_RODA_SPOVE"/>
    <property type="match status" value="1"/>
</dbReference>
<dbReference type="PANTHER" id="PTHR30474:SF3">
    <property type="entry name" value="PEPTIDOGLYCAN GLYCOSYLTRANSFERASE RODA"/>
    <property type="match status" value="1"/>
</dbReference>
<name>A0A9D1K5D7_9FIRM</name>